<feature type="compositionally biased region" description="Polar residues" evidence="1">
    <location>
        <begin position="1"/>
        <end position="32"/>
    </location>
</feature>
<proteinExistence type="predicted"/>
<reference evidence="2 3" key="1">
    <citation type="journal article" date="2023" name="G3 (Bethesda)">
        <title>A chromosome-length genome assembly and annotation of blackberry (Rubus argutus, cv. 'Hillquist').</title>
        <authorList>
            <person name="Bruna T."/>
            <person name="Aryal R."/>
            <person name="Dudchenko O."/>
            <person name="Sargent D.J."/>
            <person name="Mead D."/>
            <person name="Buti M."/>
            <person name="Cavallini A."/>
            <person name="Hytonen T."/>
            <person name="Andres J."/>
            <person name="Pham M."/>
            <person name="Weisz D."/>
            <person name="Mascagni F."/>
            <person name="Usai G."/>
            <person name="Natali L."/>
            <person name="Bassil N."/>
            <person name="Fernandez G.E."/>
            <person name="Lomsadze A."/>
            <person name="Armour M."/>
            <person name="Olukolu B."/>
            <person name="Poorten T."/>
            <person name="Britton C."/>
            <person name="Davik J."/>
            <person name="Ashrafi H."/>
            <person name="Aiden E.L."/>
            <person name="Borodovsky M."/>
            <person name="Worthington M."/>
        </authorList>
    </citation>
    <scope>NUCLEOTIDE SEQUENCE [LARGE SCALE GENOMIC DNA]</scope>
    <source>
        <strain evidence="2">PI 553951</strain>
    </source>
</reference>
<keyword evidence="3" id="KW-1185">Reference proteome</keyword>
<evidence type="ECO:0000256" key="1">
    <source>
        <dbReference type="SAM" id="MobiDB-lite"/>
    </source>
</evidence>
<comment type="caution">
    <text evidence="2">The sequence shown here is derived from an EMBL/GenBank/DDBJ whole genome shotgun (WGS) entry which is preliminary data.</text>
</comment>
<protein>
    <submittedName>
        <fullName evidence="2">Uncharacterized protein</fullName>
    </submittedName>
</protein>
<dbReference type="Proteomes" id="UP001457282">
    <property type="component" value="Unassembled WGS sequence"/>
</dbReference>
<evidence type="ECO:0000313" key="3">
    <source>
        <dbReference type="Proteomes" id="UP001457282"/>
    </source>
</evidence>
<accession>A0AAW1X7S8</accession>
<name>A0AAW1X7S8_RUBAR</name>
<dbReference type="AlphaFoldDB" id="A0AAW1X7S8"/>
<gene>
    <name evidence="2" type="ORF">M0R45_019318</name>
</gene>
<dbReference type="PANTHER" id="PTHR47718">
    <property type="entry name" value="OS01G0519700 PROTEIN"/>
    <property type="match status" value="1"/>
</dbReference>
<evidence type="ECO:0000313" key="2">
    <source>
        <dbReference type="EMBL" id="KAK9932068.1"/>
    </source>
</evidence>
<dbReference type="EMBL" id="JBEDUW010000004">
    <property type="protein sequence ID" value="KAK9932068.1"/>
    <property type="molecule type" value="Genomic_DNA"/>
</dbReference>
<dbReference type="PANTHER" id="PTHR47718:SF17">
    <property type="entry name" value="PROTEIN FAR1-RELATED SEQUENCE 5-LIKE"/>
    <property type="match status" value="1"/>
</dbReference>
<feature type="region of interest" description="Disordered" evidence="1">
    <location>
        <begin position="1"/>
        <end position="37"/>
    </location>
</feature>
<organism evidence="2 3">
    <name type="scientific">Rubus argutus</name>
    <name type="common">Southern blackberry</name>
    <dbReference type="NCBI Taxonomy" id="59490"/>
    <lineage>
        <taxon>Eukaryota</taxon>
        <taxon>Viridiplantae</taxon>
        <taxon>Streptophyta</taxon>
        <taxon>Embryophyta</taxon>
        <taxon>Tracheophyta</taxon>
        <taxon>Spermatophyta</taxon>
        <taxon>Magnoliopsida</taxon>
        <taxon>eudicotyledons</taxon>
        <taxon>Gunneridae</taxon>
        <taxon>Pentapetalae</taxon>
        <taxon>rosids</taxon>
        <taxon>fabids</taxon>
        <taxon>Rosales</taxon>
        <taxon>Rosaceae</taxon>
        <taxon>Rosoideae</taxon>
        <taxon>Rosoideae incertae sedis</taxon>
        <taxon>Rubus</taxon>
    </lineage>
</organism>
<sequence>MQTDNTTTEEQGTYMQTDNNTTTQGATESSGVADQGENYHQMTVDDIVGRQFESVDEAEKFYQGYSTAIGFALAQVLSMRNASIPTSWAYDYIVNQCGGFEFVGFTAKDLFNKLDVERRVNMMNGDAQAAITFMNARAIEDPDFYCKFQVDEEEKKPACILTDGDDAMRKAIDEDIRADFGDCIYSSRSVDEWEVA</sequence>